<dbReference type="InterPro" id="IPR015915">
    <property type="entry name" value="Kelch-typ_b-propeller"/>
</dbReference>
<keyword evidence="4" id="KW-0472">Membrane</keyword>
<evidence type="ECO:0000256" key="1">
    <source>
        <dbReference type="ARBA" id="ARBA00022441"/>
    </source>
</evidence>
<dbReference type="PANTHER" id="PTHR46093">
    <property type="entry name" value="ACYL-COA-BINDING DOMAIN-CONTAINING PROTEIN 5"/>
    <property type="match status" value="1"/>
</dbReference>
<evidence type="ECO:0000256" key="2">
    <source>
        <dbReference type="ARBA" id="ARBA00022737"/>
    </source>
</evidence>
<evidence type="ECO:0000313" key="5">
    <source>
        <dbReference type="EMBL" id="KAF9578538.1"/>
    </source>
</evidence>
<dbReference type="Proteomes" id="UP000780801">
    <property type="component" value="Unassembled WGS sequence"/>
</dbReference>
<keyword evidence="1" id="KW-0880">Kelch repeat</keyword>
<evidence type="ECO:0000313" key="6">
    <source>
        <dbReference type="Proteomes" id="UP000780801"/>
    </source>
</evidence>
<keyword evidence="2" id="KW-0677">Repeat</keyword>
<feature type="region of interest" description="Disordered" evidence="3">
    <location>
        <begin position="203"/>
        <end position="230"/>
    </location>
</feature>
<evidence type="ECO:0000256" key="3">
    <source>
        <dbReference type="SAM" id="MobiDB-lite"/>
    </source>
</evidence>
<comment type="caution">
    <text evidence="5">The sequence shown here is derived from an EMBL/GenBank/DDBJ whole genome shotgun (WGS) entry which is preliminary data.</text>
</comment>
<proteinExistence type="predicted"/>
<feature type="compositionally biased region" description="Gly residues" evidence="3">
    <location>
        <begin position="275"/>
        <end position="286"/>
    </location>
</feature>
<feature type="compositionally biased region" description="Pro residues" evidence="3">
    <location>
        <begin position="297"/>
        <end position="309"/>
    </location>
</feature>
<name>A0A9P6FMU9_9FUNG</name>
<evidence type="ECO:0000256" key="4">
    <source>
        <dbReference type="SAM" id="Phobius"/>
    </source>
</evidence>
<dbReference type="AlphaFoldDB" id="A0A9P6FMU9"/>
<dbReference type="SUPFAM" id="SSF117281">
    <property type="entry name" value="Kelch motif"/>
    <property type="match status" value="1"/>
</dbReference>
<protein>
    <submittedName>
        <fullName evidence="5">Acyl-CoA-binding domain-containing protein 5</fullName>
    </submittedName>
</protein>
<dbReference type="OrthoDB" id="432528at2759"/>
<gene>
    <name evidence="5" type="primary">ACBP5_2</name>
    <name evidence="5" type="ORF">BGW38_005607</name>
</gene>
<sequence length="532" mass="57729">MTLLHGGITDPKTGLVYFAYRTPTVAQPVIVECNLDNHTSRALPKISDSESWGNAMLVWSSTLNKLVLFGFAANDINSEAFQNAYVYDTTAGWNKLPAKGTIPNSRTGGCLASAYSGTMLVLFGGNMGTAAYLSDIFFLDLTTMTWTQGSNAGMGGPRTGAACAISDDYFVAWGGTNINGIVKTNTTLVFNIRTRDWRSRFTANSSQGWDVPTTQISLPTGKPTSTGDTGSNIDLGLVVGASVGTFAVVIVAGGLFIFFRHRKLLRMTEMDEHGGSSGKDGSGSKGKSGNRLRTVQGPPPRGPQGPAPRNPQNNHSSNQLQAADMVEDGVLWEEDVAARATRNPQDPSSLQGQNYGFNYYMEMAPRDPQYVRGSQEIGYSEQMSYMRAEVPIPIHNPSSGVGENQTLNYNSEAMYSDSGYGRSGTQEISQNISYFGDLSGSVCVYNEADTSNDFERVMRNRYVLGANSNDVYRPLLVTDRQSPDSESSGQLSPEPQYPIPPHFYDNYQYPKGQNAIPYQGDPNAVPRSKLHG</sequence>
<reference evidence="5" key="1">
    <citation type="journal article" date="2020" name="Fungal Divers.">
        <title>Resolving the Mortierellaceae phylogeny through synthesis of multi-gene phylogenetics and phylogenomics.</title>
        <authorList>
            <person name="Vandepol N."/>
            <person name="Liber J."/>
            <person name="Desiro A."/>
            <person name="Na H."/>
            <person name="Kennedy M."/>
            <person name="Barry K."/>
            <person name="Grigoriev I.V."/>
            <person name="Miller A.N."/>
            <person name="O'Donnell K."/>
            <person name="Stajich J.E."/>
            <person name="Bonito G."/>
        </authorList>
    </citation>
    <scope>NUCLEOTIDE SEQUENCE</scope>
    <source>
        <strain evidence="5">KOD1015</strain>
    </source>
</reference>
<dbReference type="Gene3D" id="2.120.10.80">
    <property type="entry name" value="Kelch-type beta propeller"/>
    <property type="match status" value="1"/>
</dbReference>
<keyword evidence="6" id="KW-1185">Reference proteome</keyword>
<dbReference type="PANTHER" id="PTHR46093:SF3">
    <property type="entry name" value="ACYL-COA-BINDING DOMAIN-CONTAINING PROTEIN 4"/>
    <property type="match status" value="1"/>
</dbReference>
<feature type="region of interest" description="Disordered" evidence="3">
    <location>
        <begin position="270"/>
        <end position="317"/>
    </location>
</feature>
<accession>A0A9P6FMU9</accession>
<feature type="region of interest" description="Disordered" evidence="3">
    <location>
        <begin position="479"/>
        <end position="532"/>
    </location>
</feature>
<keyword evidence="4" id="KW-1133">Transmembrane helix</keyword>
<dbReference type="Pfam" id="PF24681">
    <property type="entry name" value="Kelch_KLHDC2_KLHL20_DRC7"/>
    <property type="match status" value="1"/>
</dbReference>
<organism evidence="5 6">
    <name type="scientific">Lunasporangiospora selenospora</name>
    <dbReference type="NCBI Taxonomy" id="979761"/>
    <lineage>
        <taxon>Eukaryota</taxon>
        <taxon>Fungi</taxon>
        <taxon>Fungi incertae sedis</taxon>
        <taxon>Mucoromycota</taxon>
        <taxon>Mortierellomycotina</taxon>
        <taxon>Mortierellomycetes</taxon>
        <taxon>Mortierellales</taxon>
        <taxon>Mortierellaceae</taxon>
        <taxon>Lunasporangiospora</taxon>
    </lineage>
</organism>
<feature type="transmembrane region" description="Helical" evidence="4">
    <location>
        <begin position="235"/>
        <end position="259"/>
    </location>
</feature>
<feature type="compositionally biased region" description="Polar residues" evidence="3">
    <location>
        <begin position="484"/>
        <end position="493"/>
    </location>
</feature>
<dbReference type="EMBL" id="JAABOA010003554">
    <property type="protein sequence ID" value="KAF9578538.1"/>
    <property type="molecule type" value="Genomic_DNA"/>
</dbReference>
<keyword evidence="4" id="KW-0812">Transmembrane</keyword>